<dbReference type="PANTHER" id="PTHR10625">
    <property type="entry name" value="HISTONE DEACETYLASE HDAC1-RELATED"/>
    <property type="match status" value="1"/>
</dbReference>
<reference evidence="3 4" key="1">
    <citation type="submission" date="2019-01" db="EMBL/GenBank/DDBJ databases">
        <title>A draft genome assembly of the solar-powered sea slug Elysia chlorotica.</title>
        <authorList>
            <person name="Cai H."/>
            <person name="Li Q."/>
            <person name="Fang X."/>
            <person name="Li J."/>
            <person name="Curtis N.E."/>
            <person name="Altenburger A."/>
            <person name="Shibata T."/>
            <person name="Feng M."/>
            <person name="Maeda T."/>
            <person name="Schwartz J.A."/>
            <person name="Shigenobu S."/>
            <person name="Lundholm N."/>
            <person name="Nishiyama T."/>
            <person name="Yang H."/>
            <person name="Hasebe M."/>
            <person name="Li S."/>
            <person name="Pierce S.K."/>
            <person name="Wang J."/>
        </authorList>
    </citation>
    <scope>NUCLEOTIDE SEQUENCE [LARGE SCALE GENOMIC DNA]</scope>
    <source>
        <strain evidence="3">EC2010</strain>
        <tissue evidence="3">Whole organism of an adult</tissue>
    </source>
</reference>
<feature type="compositionally biased region" description="Low complexity" evidence="1">
    <location>
        <begin position="674"/>
        <end position="685"/>
    </location>
</feature>
<dbReference type="InterPro" id="IPR023801">
    <property type="entry name" value="His_deacetylse_dom"/>
</dbReference>
<evidence type="ECO:0000313" key="3">
    <source>
        <dbReference type="EMBL" id="RUS84060.1"/>
    </source>
</evidence>
<dbReference type="GO" id="GO:0000118">
    <property type="term" value="C:histone deacetylase complex"/>
    <property type="evidence" value="ECO:0007669"/>
    <property type="project" value="TreeGrafter"/>
</dbReference>
<feature type="compositionally biased region" description="Polar residues" evidence="1">
    <location>
        <begin position="686"/>
        <end position="699"/>
    </location>
</feature>
<dbReference type="PANTHER" id="PTHR10625:SF38">
    <property type="entry name" value="HISTONE DEACETYLASE 6, ISOFORM G"/>
    <property type="match status" value="1"/>
</dbReference>
<feature type="region of interest" description="Disordered" evidence="1">
    <location>
        <begin position="664"/>
        <end position="703"/>
    </location>
</feature>
<name>A0A3S1BHI3_ELYCH</name>
<dbReference type="AlphaFoldDB" id="A0A3S1BHI3"/>
<dbReference type="PRINTS" id="PR01270">
    <property type="entry name" value="HDASUPER"/>
</dbReference>
<dbReference type="InterPro" id="IPR023696">
    <property type="entry name" value="Ureohydrolase_dom_sf"/>
</dbReference>
<dbReference type="GO" id="GO:0004407">
    <property type="term" value="F:histone deacetylase activity"/>
    <property type="evidence" value="ECO:0007669"/>
    <property type="project" value="TreeGrafter"/>
</dbReference>
<dbReference type="Gene3D" id="3.40.800.20">
    <property type="entry name" value="Histone deacetylase domain"/>
    <property type="match status" value="2"/>
</dbReference>
<comment type="caution">
    <text evidence="3">The sequence shown here is derived from an EMBL/GenBank/DDBJ whole genome shotgun (WGS) entry which is preliminary data.</text>
</comment>
<protein>
    <recommendedName>
        <fullName evidence="2">Histone deacetylase domain-containing protein</fullName>
    </recommendedName>
</protein>
<feature type="domain" description="Histone deacetylase" evidence="2">
    <location>
        <begin position="31"/>
        <end position="325"/>
    </location>
</feature>
<dbReference type="InterPro" id="IPR000286">
    <property type="entry name" value="HDACs"/>
</dbReference>
<evidence type="ECO:0000259" key="2">
    <source>
        <dbReference type="Pfam" id="PF00850"/>
    </source>
</evidence>
<dbReference type="OrthoDB" id="424012at2759"/>
<dbReference type="SUPFAM" id="SSF52768">
    <property type="entry name" value="Arginase/deacetylase"/>
    <property type="match status" value="1"/>
</dbReference>
<gene>
    <name evidence="3" type="ORF">EGW08_008172</name>
</gene>
<dbReference type="Proteomes" id="UP000271974">
    <property type="component" value="Unassembled WGS sequence"/>
</dbReference>
<dbReference type="STRING" id="188477.A0A3S1BHI3"/>
<dbReference type="EMBL" id="RQTK01000219">
    <property type="protein sequence ID" value="RUS84060.1"/>
    <property type="molecule type" value="Genomic_DNA"/>
</dbReference>
<accession>A0A3S1BHI3</accession>
<organism evidence="3 4">
    <name type="scientific">Elysia chlorotica</name>
    <name type="common">Eastern emerald elysia</name>
    <name type="synonym">Sea slug</name>
    <dbReference type="NCBI Taxonomy" id="188477"/>
    <lineage>
        <taxon>Eukaryota</taxon>
        <taxon>Metazoa</taxon>
        <taxon>Spiralia</taxon>
        <taxon>Lophotrochozoa</taxon>
        <taxon>Mollusca</taxon>
        <taxon>Gastropoda</taxon>
        <taxon>Heterobranchia</taxon>
        <taxon>Euthyneura</taxon>
        <taxon>Panpulmonata</taxon>
        <taxon>Sacoglossa</taxon>
        <taxon>Placobranchoidea</taxon>
        <taxon>Plakobranchidae</taxon>
        <taxon>Elysia</taxon>
    </lineage>
</organism>
<proteinExistence type="predicted"/>
<dbReference type="InterPro" id="IPR037138">
    <property type="entry name" value="His_deacetylse_dom_sf"/>
</dbReference>
<evidence type="ECO:0000256" key="1">
    <source>
        <dbReference type="SAM" id="MobiDB-lite"/>
    </source>
</evidence>
<dbReference type="CDD" id="cd10002">
    <property type="entry name" value="HDAC10_HDAC6-dom1"/>
    <property type="match status" value="1"/>
</dbReference>
<keyword evidence="4" id="KW-1185">Reference proteome</keyword>
<dbReference type="Pfam" id="PF00850">
    <property type="entry name" value="Hist_deacetyl"/>
    <property type="match status" value="1"/>
</dbReference>
<dbReference type="GO" id="GO:0040029">
    <property type="term" value="P:epigenetic regulation of gene expression"/>
    <property type="evidence" value="ECO:0007669"/>
    <property type="project" value="TreeGrafter"/>
</dbReference>
<sequence>MAAVVQDRRTAVVFDKRLESHFSRWNVNFTETPHRVAEILKRCNQLNLLERCLRIPVREATVKEITTYHTKAHLDLLESTASMNEAELKEISQKYDYIYFHEKSAENAKLSLGGVIDLIDAVVSDKVRNGMAIVRPPGHHAMKEEYCGYCYLGNVSIAAQLMLNKYDLKRILVLDWDVHHGQGTQYMFYDDPRVLFVSIHRYEHGREWPHLREGDYDFTGEGTGKGYNINVPLNEIGCDNSDYLAIMFNLLLPIFYQFDPELVLVSAGFDCAIGCPEGEMMVSPACFAHFINLLKPLAKGKLALILEGGYNLKSLSESTALSLRALLDDPTPLISPIIAPKNSVTESILNCIKVMHQHWSCLQYQDFVEPRKVRAEIYPYQGVLHLPPVKDVEFYTSQNRPKIYPLIQDCANDIPLHTKEELDRMIEQLVQNTSLLVPKDRLGFACENGSSAPILGHLRSKELWAGYSSLQTTSLHSGSASDCIKTSMDSILSNEVRSCLCCLQSEPQHPPVNGKPMNGNSHAGPSLVNLIQQHAIDSKTVNRIVIIDLCPDLPSYQDTSKSSSSVLYISLRVTSYENEEPHISPGAVDIPLSQAMTSSPDFIAVFLQIVMPIAYEFCPELVFFKLNDMKTLPTCMDKACLGHITQQLLGLANGRMIILTRDAGPSEETQGHDSTSSGSSEKPSSGDNGSGESETTSEAVETKCGQTEAGAEVLELLEECVEVVAGASCKRLQADPPSESTASMIRKSQDKLKEFWSVLQFRVQLPIISV</sequence>
<evidence type="ECO:0000313" key="4">
    <source>
        <dbReference type="Proteomes" id="UP000271974"/>
    </source>
</evidence>